<organism evidence="1 2">
    <name type="scientific">Penicillium hetheringtonii</name>
    <dbReference type="NCBI Taxonomy" id="911720"/>
    <lineage>
        <taxon>Eukaryota</taxon>
        <taxon>Fungi</taxon>
        <taxon>Dikarya</taxon>
        <taxon>Ascomycota</taxon>
        <taxon>Pezizomycotina</taxon>
        <taxon>Eurotiomycetes</taxon>
        <taxon>Eurotiomycetidae</taxon>
        <taxon>Eurotiales</taxon>
        <taxon>Aspergillaceae</taxon>
        <taxon>Penicillium</taxon>
    </lineage>
</organism>
<keyword evidence="2" id="KW-1185">Reference proteome</keyword>
<name>A0AAD6GRF2_9EURO</name>
<evidence type="ECO:0000313" key="2">
    <source>
        <dbReference type="Proteomes" id="UP001216150"/>
    </source>
</evidence>
<comment type="caution">
    <text evidence="1">The sequence shown here is derived from an EMBL/GenBank/DDBJ whole genome shotgun (WGS) entry which is preliminary data.</text>
</comment>
<dbReference type="Proteomes" id="UP001216150">
    <property type="component" value="Unassembled WGS sequence"/>
</dbReference>
<sequence>MDVIVLRAIKGYLSNGSYCRKDLKVGDWVWGGWILCLRLRLRLSFVGPDKDYWGHDVLVDIGHCVTAVNWRRHRLSYRENRCGVTTKRDEYENQSTNAGITKDEYTLPSKDQLYIL</sequence>
<proteinExistence type="predicted"/>
<reference evidence="1 2" key="1">
    <citation type="journal article" date="2023" name="IMA Fungus">
        <title>Comparative genomic study of the Penicillium genus elucidates a diverse pangenome and 15 lateral gene transfer events.</title>
        <authorList>
            <person name="Petersen C."/>
            <person name="Sorensen T."/>
            <person name="Nielsen M.R."/>
            <person name="Sondergaard T.E."/>
            <person name="Sorensen J.L."/>
            <person name="Fitzpatrick D.A."/>
            <person name="Frisvad J.C."/>
            <person name="Nielsen K.L."/>
        </authorList>
    </citation>
    <scope>NUCLEOTIDE SEQUENCE [LARGE SCALE GENOMIC DNA]</scope>
    <source>
        <strain evidence="1 2">IBT 29057</strain>
    </source>
</reference>
<gene>
    <name evidence="1" type="ORF">N7450_007309</name>
</gene>
<protein>
    <submittedName>
        <fullName evidence="1">Uncharacterized protein</fullName>
    </submittedName>
</protein>
<dbReference type="AlphaFoldDB" id="A0AAD6GRF2"/>
<evidence type="ECO:0000313" key="1">
    <source>
        <dbReference type="EMBL" id="KAJ5581008.1"/>
    </source>
</evidence>
<accession>A0AAD6GRF2</accession>
<dbReference type="EMBL" id="JAQJAC010000006">
    <property type="protein sequence ID" value="KAJ5581008.1"/>
    <property type="molecule type" value="Genomic_DNA"/>
</dbReference>